<feature type="region of interest" description="Disordered" evidence="1">
    <location>
        <begin position="286"/>
        <end position="357"/>
    </location>
</feature>
<dbReference type="Proteomes" id="UP000283269">
    <property type="component" value="Unassembled WGS sequence"/>
</dbReference>
<dbReference type="OrthoDB" id="3050469at2759"/>
<sequence>MSQASRVETAGNAEKFLLTSLHYGHQHKTPHNNAAVHSPFHYLTLHIPSSMAISNTHTDYAAAGIATITAVAAVGNPRNIPGSKKVMLDVQVFVGSPSCESLLGALAYFNGSNMVFDHDSVALYLIYATVIIAKFEEGAVVHPTHPELKYDFIGDIQWIIPLSPPSSDSNVESSSFAIDPCQRAYLHISGVASNSQKSRGTFDVDIEHYISTFKDAKVGSKPMKPIAPISCIIPDSPRYIVHGKPVPYNKRYVSVSGFLSGVTYKPDSPDVVQRFHLEVENIAFLGQQGNSSGSPIPNSLDTPVKTPRATKGLINYNRKSPAPPTTPTPSQGPPQKRRRIQSDSSSDTLPSQENVPV</sequence>
<reference evidence="2 3" key="1">
    <citation type="journal article" date="2018" name="Evol. Lett.">
        <title>Horizontal gene cluster transfer increased hallucinogenic mushroom diversity.</title>
        <authorList>
            <person name="Reynolds H.T."/>
            <person name="Vijayakumar V."/>
            <person name="Gluck-Thaler E."/>
            <person name="Korotkin H.B."/>
            <person name="Matheny P.B."/>
            <person name="Slot J.C."/>
        </authorList>
    </citation>
    <scope>NUCLEOTIDE SEQUENCE [LARGE SCALE GENOMIC DNA]</scope>
    <source>
        <strain evidence="2 3">2631</strain>
    </source>
</reference>
<accession>A0A409WUT5</accession>
<evidence type="ECO:0000256" key="1">
    <source>
        <dbReference type="SAM" id="MobiDB-lite"/>
    </source>
</evidence>
<comment type="caution">
    <text evidence="2">The sequence shown here is derived from an EMBL/GenBank/DDBJ whole genome shotgun (WGS) entry which is preliminary data.</text>
</comment>
<gene>
    <name evidence="2" type="ORF">CVT25_008435</name>
</gene>
<dbReference type="AlphaFoldDB" id="A0A409WUT5"/>
<organism evidence="2 3">
    <name type="scientific">Psilocybe cyanescens</name>
    <dbReference type="NCBI Taxonomy" id="93625"/>
    <lineage>
        <taxon>Eukaryota</taxon>
        <taxon>Fungi</taxon>
        <taxon>Dikarya</taxon>
        <taxon>Basidiomycota</taxon>
        <taxon>Agaricomycotina</taxon>
        <taxon>Agaricomycetes</taxon>
        <taxon>Agaricomycetidae</taxon>
        <taxon>Agaricales</taxon>
        <taxon>Agaricineae</taxon>
        <taxon>Strophariaceae</taxon>
        <taxon>Psilocybe</taxon>
    </lineage>
</organism>
<evidence type="ECO:0000313" key="2">
    <source>
        <dbReference type="EMBL" id="PPQ82285.1"/>
    </source>
</evidence>
<dbReference type="InParanoid" id="A0A409WUT5"/>
<dbReference type="EMBL" id="NHYD01003153">
    <property type="protein sequence ID" value="PPQ82285.1"/>
    <property type="molecule type" value="Genomic_DNA"/>
</dbReference>
<proteinExistence type="predicted"/>
<dbReference type="STRING" id="93625.A0A409WUT5"/>
<evidence type="ECO:0000313" key="3">
    <source>
        <dbReference type="Proteomes" id="UP000283269"/>
    </source>
</evidence>
<feature type="compositionally biased region" description="Pro residues" evidence="1">
    <location>
        <begin position="321"/>
        <end position="332"/>
    </location>
</feature>
<name>A0A409WUT5_PSICY</name>
<keyword evidence="3" id="KW-1185">Reference proteome</keyword>
<feature type="compositionally biased region" description="Polar residues" evidence="1">
    <location>
        <begin position="287"/>
        <end position="301"/>
    </location>
</feature>
<feature type="compositionally biased region" description="Polar residues" evidence="1">
    <location>
        <begin position="342"/>
        <end position="357"/>
    </location>
</feature>
<protein>
    <submittedName>
        <fullName evidence="2">Uncharacterized protein</fullName>
    </submittedName>
</protein>